<dbReference type="KEGG" id="run:DR864_12445"/>
<dbReference type="EMBL" id="CP030850">
    <property type="protein sequence ID" value="AXE18505.1"/>
    <property type="molecule type" value="Genomic_DNA"/>
</dbReference>
<dbReference type="Proteomes" id="UP000251993">
    <property type="component" value="Chromosome"/>
</dbReference>
<organism evidence="2 3">
    <name type="scientific">Runella rosea</name>
    <dbReference type="NCBI Taxonomy" id="2259595"/>
    <lineage>
        <taxon>Bacteria</taxon>
        <taxon>Pseudomonadati</taxon>
        <taxon>Bacteroidota</taxon>
        <taxon>Cytophagia</taxon>
        <taxon>Cytophagales</taxon>
        <taxon>Spirosomataceae</taxon>
        <taxon>Runella</taxon>
    </lineage>
</organism>
<sequence length="167" mass="19249">MKKLGLILWLFFAFFESLMAQTTFVDTCLGNWEGTMYIYSRGVLKDSLPVKLTVKKMTAADAWMWKMEYLSPQMPMVKDYILRLKDASKGHYITDEGGGIELMDYLFENKLYCVFETSGVILTSTYELRGKELIFEVTSGKKQGVDNQPVTNYSVDNLQRVVFKKVE</sequence>
<name>A0A344TIN4_9BACT</name>
<proteinExistence type="predicted"/>
<dbReference type="OrthoDB" id="1448584at2"/>
<keyword evidence="3" id="KW-1185">Reference proteome</keyword>
<protein>
    <recommendedName>
        <fullName evidence="4">Lipocalin-like domain-containing protein</fullName>
    </recommendedName>
</protein>
<gene>
    <name evidence="2" type="ORF">DR864_12445</name>
</gene>
<evidence type="ECO:0000313" key="2">
    <source>
        <dbReference type="EMBL" id="AXE18505.1"/>
    </source>
</evidence>
<dbReference type="AlphaFoldDB" id="A0A344TIN4"/>
<evidence type="ECO:0008006" key="4">
    <source>
        <dbReference type="Google" id="ProtNLM"/>
    </source>
</evidence>
<keyword evidence="1" id="KW-0732">Signal</keyword>
<evidence type="ECO:0000256" key="1">
    <source>
        <dbReference type="SAM" id="SignalP"/>
    </source>
</evidence>
<feature type="chain" id="PRO_5016806307" description="Lipocalin-like domain-containing protein" evidence="1">
    <location>
        <begin position="21"/>
        <end position="167"/>
    </location>
</feature>
<reference evidence="2 3" key="1">
    <citation type="submission" date="2018-07" db="EMBL/GenBank/DDBJ databases">
        <title>Genome sequencing of Runella.</title>
        <authorList>
            <person name="Baek M.-G."/>
            <person name="Yi H."/>
        </authorList>
    </citation>
    <scope>NUCLEOTIDE SEQUENCE [LARGE SCALE GENOMIC DNA]</scope>
    <source>
        <strain evidence="2 3">HYN0085</strain>
    </source>
</reference>
<accession>A0A344TIN4</accession>
<evidence type="ECO:0000313" key="3">
    <source>
        <dbReference type="Proteomes" id="UP000251993"/>
    </source>
</evidence>
<dbReference type="RefSeq" id="WP_114067288.1">
    <property type="nucleotide sequence ID" value="NZ_CP030850.1"/>
</dbReference>
<feature type="signal peptide" evidence="1">
    <location>
        <begin position="1"/>
        <end position="20"/>
    </location>
</feature>